<dbReference type="NCBIfam" id="NF002346">
    <property type="entry name" value="PRK01305.2-3"/>
    <property type="match status" value="1"/>
</dbReference>
<dbReference type="GO" id="GO:0008914">
    <property type="term" value="F:leucyl-tRNA--protein transferase activity"/>
    <property type="evidence" value="ECO:0007669"/>
    <property type="project" value="UniProtKB-UniRule"/>
</dbReference>
<dbReference type="InterPro" id="IPR007471">
    <property type="entry name" value="N-end_Aminoacyl_Trfase_N"/>
</dbReference>
<dbReference type="InterPro" id="IPR017138">
    <property type="entry name" value="Asp_Glu_LeuTrfase"/>
</dbReference>
<proteinExistence type="inferred from homology"/>
<dbReference type="InterPro" id="IPR030700">
    <property type="entry name" value="N-end_Aminoacyl_Trfase"/>
</dbReference>
<dbReference type="Proteomes" id="UP000559809">
    <property type="component" value="Unassembled WGS sequence"/>
</dbReference>
<evidence type="ECO:0000313" key="8">
    <source>
        <dbReference type="Proteomes" id="UP000559809"/>
    </source>
</evidence>
<dbReference type="EC" id="2.3.2.29" evidence="4"/>
<dbReference type="AlphaFoldDB" id="A0A853FZ55"/>
<evidence type="ECO:0000256" key="2">
    <source>
        <dbReference type="ARBA" id="ARBA00022679"/>
    </source>
</evidence>
<dbReference type="InterPro" id="IPR007472">
    <property type="entry name" value="N-end_Aminoacyl_Trfase_C"/>
</dbReference>
<comment type="function">
    <text evidence="4">Functions in the N-end rule pathway of protein degradation where it conjugates Leu from its aminoacyl-tRNA to the N-termini of proteins containing an N-terminal aspartate or glutamate.</text>
</comment>
<dbReference type="PANTHER" id="PTHR21367">
    <property type="entry name" value="ARGININE-TRNA-PROTEIN TRANSFERASE 1"/>
    <property type="match status" value="1"/>
</dbReference>
<organism evidence="7 8">
    <name type="scientific">Parapusillimonas granuli</name>
    <dbReference type="NCBI Taxonomy" id="380911"/>
    <lineage>
        <taxon>Bacteria</taxon>
        <taxon>Pseudomonadati</taxon>
        <taxon>Pseudomonadota</taxon>
        <taxon>Betaproteobacteria</taxon>
        <taxon>Burkholderiales</taxon>
        <taxon>Alcaligenaceae</taxon>
        <taxon>Parapusillimonas</taxon>
    </lineage>
</organism>
<name>A0A853FZ55_9BURK</name>
<dbReference type="Pfam" id="PF04376">
    <property type="entry name" value="ATE_N"/>
    <property type="match status" value="1"/>
</dbReference>
<evidence type="ECO:0000259" key="5">
    <source>
        <dbReference type="Pfam" id="PF04376"/>
    </source>
</evidence>
<dbReference type="PIRSF" id="PIRSF037208">
    <property type="entry name" value="ATE_pro_prd"/>
    <property type="match status" value="1"/>
</dbReference>
<dbReference type="GO" id="GO:0005737">
    <property type="term" value="C:cytoplasm"/>
    <property type="evidence" value="ECO:0007669"/>
    <property type="project" value="UniProtKB-SubCell"/>
</dbReference>
<gene>
    <name evidence="4" type="primary">bpt</name>
    <name evidence="7" type="ORF">H0A72_08665</name>
</gene>
<dbReference type="NCBIfam" id="NF002341">
    <property type="entry name" value="PRK01305.1-1"/>
    <property type="match status" value="1"/>
</dbReference>
<evidence type="ECO:0000256" key="4">
    <source>
        <dbReference type="HAMAP-Rule" id="MF_00689"/>
    </source>
</evidence>
<protein>
    <recommendedName>
        <fullName evidence="4">Aspartate/glutamate leucyltransferase</fullName>
        <ecNumber evidence="4">2.3.2.29</ecNumber>
    </recommendedName>
</protein>
<dbReference type="SUPFAM" id="SSF55729">
    <property type="entry name" value="Acyl-CoA N-acyltransferases (Nat)"/>
    <property type="match status" value="1"/>
</dbReference>
<accession>A0A853FZ55</accession>
<dbReference type="InterPro" id="IPR016181">
    <property type="entry name" value="Acyl_CoA_acyltransferase"/>
</dbReference>
<reference evidence="7 8" key="1">
    <citation type="submission" date="2020-07" db="EMBL/GenBank/DDBJ databases">
        <title>Taxonomic revisions and descriptions of new bacterial species based on genomic comparisons in the high-G+C-content subgroup of the family Alcaligenaceae.</title>
        <authorList>
            <person name="Szabo A."/>
            <person name="Felfoldi T."/>
        </authorList>
    </citation>
    <scope>NUCLEOTIDE SEQUENCE [LARGE SCALE GENOMIC DNA]</scope>
    <source>
        <strain evidence="7 8">LMG 24012</strain>
    </source>
</reference>
<dbReference type="NCBIfam" id="NF002342">
    <property type="entry name" value="PRK01305.1-3"/>
    <property type="match status" value="1"/>
</dbReference>
<evidence type="ECO:0000256" key="1">
    <source>
        <dbReference type="ARBA" id="ARBA00022490"/>
    </source>
</evidence>
<dbReference type="PANTHER" id="PTHR21367:SF1">
    <property type="entry name" value="ARGINYL-TRNA--PROTEIN TRANSFERASE 1"/>
    <property type="match status" value="1"/>
</dbReference>
<dbReference type="GO" id="GO:0071596">
    <property type="term" value="P:ubiquitin-dependent protein catabolic process via the N-end rule pathway"/>
    <property type="evidence" value="ECO:0007669"/>
    <property type="project" value="InterPro"/>
</dbReference>
<feature type="domain" description="N-end rule aminoacyl transferase C-terminal" evidence="6">
    <location>
        <begin position="110"/>
        <end position="231"/>
    </location>
</feature>
<evidence type="ECO:0000313" key="7">
    <source>
        <dbReference type="EMBL" id="NYT49377.1"/>
    </source>
</evidence>
<keyword evidence="8" id="KW-1185">Reference proteome</keyword>
<keyword evidence="1 4" id="KW-0963">Cytoplasm</keyword>
<sequence length="250" mass="28688">MSHLSEPGFKTLQFYATSVYPCSYLPQREARSQVAAPTHLIDSTVYSQLVEKGFRRSGLFTYRPYCDECAACLPIRVDVGRFQPTRTQRRAWKRHGGLIARQMPLHWVPEHFELYRRYQAGRHPGAGMDEDSQSQYTQFLLTSRVRSCLVEFRLPDGTLQMVSIIDTLDTGLSSVYTFFDPEAQGSLGVYGILWQVERCRALGLPWLYLGYWIQESRKMAYKSQYTPFQILRNGVWAEPAPGDVPAPPAF</sequence>
<comment type="catalytic activity">
    <reaction evidence="4">
        <text>N-terminal L-aspartyl-[protein] + L-leucyl-tRNA(Leu) = N-terminal L-leucyl-L-aspartyl-[protein] + tRNA(Leu) + H(+)</text>
        <dbReference type="Rhea" id="RHEA:50420"/>
        <dbReference type="Rhea" id="RHEA-COMP:9613"/>
        <dbReference type="Rhea" id="RHEA-COMP:9622"/>
        <dbReference type="Rhea" id="RHEA-COMP:12669"/>
        <dbReference type="Rhea" id="RHEA-COMP:12674"/>
        <dbReference type="ChEBI" id="CHEBI:15378"/>
        <dbReference type="ChEBI" id="CHEBI:64720"/>
        <dbReference type="ChEBI" id="CHEBI:78442"/>
        <dbReference type="ChEBI" id="CHEBI:78494"/>
        <dbReference type="ChEBI" id="CHEBI:133042"/>
        <dbReference type="EC" id="2.3.2.29"/>
    </reaction>
</comment>
<comment type="similarity">
    <text evidence="4">Belongs to the R-transferase family. Bpt subfamily.</text>
</comment>
<feature type="domain" description="N-end aminoacyl transferase N-terminal" evidence="5">
    <location>
        <begin position="20"/>
        <end position="90"/>
    </location>
</feature>
<keyword evidence="3 4" id="KW-0012">Acyltransferase</keyword>
<keyword evidence="2 4" id="KW-0808">Transferase</keyword>
<comment type="subcellular location">
    <subcellularLocation>
        <location evidence="4">Cytoplasm</location>
    </subcellularLocation>
</comment>
<dbReference type="HAMAP" id="MF_00689">
    <property type="entry name" value="Bpt"/>
    <property type="match status" value="1"/>
</dbReference>
<comment type="caution">
    <text evidence="7">The sequence shown here is derived from an EMBL/GenBank/DDBJ whole genome shotgun (WGS) entry which is preliminary data.</text>
</comment>
<evidence type="ECO:0000259" key="6">
    <source>
        <dbReference type="Pfam" id="PF04377"/>
    </source>
</evidence>
<dbReference type="GO" id="GO:0004057">
    <property type="term" value="F:arginyl-tRNA--protein transferase activity"/>
    <property type="evidence" value="ECO:0007669"/>
    <property type="project" value="InterPro"/>
</dbReference>
<comment type="catalytic activity">
    <reaction evidence="4">
        <text>N-terminal L-glutamyl-[protein] + L-leucyl-tRNA(Leu) = N-terminal L-leucyl-L-glutamyl-[protein] + tRNA(Leu) + H(+)</text>
        <dbReference type="Rhea" id="RHEA:50412"/>
        <dbReference type="Rhea" id="RHEA-COMP:9613"/>
        <dbReference type="Rhea" id="RHEA-COMP:9622"/>
        <dbReference type="Rhea" id="RHEA-COMP:12664"/>
        <dbReference type="Rhea" id="RHEA-COMP:12668"/>
        <dbReference type="ChEBI" id="CHEBI:15378"/>
        <dbReference type="ChEBI" id="CHEBI:64721"/>
        <dbReference type="ChEBI" id="CHEBI:78442"/>
        <dbReference type="ChEBI" id="CHEBI:78494"/>
        <dbReference type="ChEBI" id="CHEBI:133041"/>
        <dbReference type="EC" id="2.3.2.29"/>
    </reaction>
</comment>
<dbReference type="EMBL" id="JACCEM010000004">
    <property type="protein sequence ID" value="NYT49377.1"/>
    <property type="molecule type" value="Genomic_DNA"/>
</dbReference>
<evidence type="ECO:0000256" key="3">
    <source>
        <dbReference type="ARBA" id="ARBA00023315"/>
    </source>
</evidence>
<dbReference type="RefSeq" id="WP_180154675.1">
    <property type="nucleotide sequence ID" value="NZ_JACCEM010000004.1"/>
</dbReference>
<dbReference type="Pfam" id="PF04377">
    <property type="entry name" value="ATE_C"/>
    <property type="match status" value="1"/>
</dbReference>